<dbReference type="InterPro" id="IPR024973">
    <property type="entry name" value="ESPR"/>
</dbReference>
<feature type="domain" description="Trimeric autotransporter adhesin YadA-like head" evidence="3">
    <location>
        <begin position="459"/>
        <end position="483"/>
    </location>
</feature>
<gene>
    <name evidence="6" type="primary">hsf2_2</name>
    <name evidence="7" type="ORF">EV689_10533</name>
    <name evidence="6" type="ORF">NCTC11188_00519</name>
</gene>
<keyword evidence="2" id="KW-0812">Transmembrane</keyword>
<reference evidence="6 8" key="1">
    <citation type="submission" date="2018-06" db="EMBL/GenBank/DDBJ databases">
        <authorList>
            <consortium name="Pathogen Informatics"/>
            <person name="Doyle S."/>
        </authorList>
    </citation>
    <scope>NUCLEOTIDE SEQUENCE [LARGE SCALE GENOMIC DNA]</scope>
    <source>
        <strain evidence="6 8">NCTC11188</strain>
    </source>
</reference>
<feature type="domain" description="Trimeric autotransporter adhesin YadA-like head" evidence="3">
    <location>
        <begin position="227"/>
        <end position="251"/>
    </location>
</feature>
<dbReference type="Gene3D" id="1.20.5.170">
    <property type="match status" value="2"/>
</dbReference>
<dbReference type="InterPro" id="IPR008640">
    <property type="entry name" value="Adhesin_Head_dom"/>
</dbReference>
<dbReference type="Proteomes" id="UP000255113">
    <property type="component" value="Unassembled WGS sequence"/>
</dbReference>
<feature type="domain" description="Trimeric autotransporter adhesin YadA-like head" evidence="3">
    <location>
        <begin position="682"/>
        <end position="705"/>
    </location>
</feature>
<dbReference type="EMBL" id="SNXJ01000005">
    <property type="protein sequence ID" value="TDP28492.1"/>
    <property type="molecule type" value="Genomic_DNA"/>
</dbReference>
<evidence type="ECO:0000259" key="5">
    <source>
        <dbReference type="Pfam" id="PF13018"/>
    </source>
</evidence>
<evidence type="ECO:0000256" key="2">
    <source>
        <dbReference type="SAM" id="Phobius"/>
    </source>
</evidence>
<evidence type="ECO:0000313" key="8">
    <source>
        <dbReference type="Proteomes" id="UP000255113"/>
    </source>
</evidence>
<reference evidence="7 9" key="2">
    <citation type="submission" date="2019-03" db="EMBL/GenBank/DDBJ databases">
        <title>Genomic Encyclopedia of Type Strains, Phase IV (KMG-IV): sequencing the most valuable type-strain genomes for metagenomic binning, comparative biology and taxonomic classification.</title>
        <authorList>
            <person name="Goeker M."/>
        </authorList>
    </citation>
    <scope>NUCLEOTIDE SEQUENCE [LARGE SCALE GENOMIC DNA]</scope>
    <source>
        <strain evidence="7 9">DSM 17481</strain>
    </source>
</reference>
<sequence length="1645" mass="163978">MNKIFRIVWNQALQTWVVVSELASRHGKPTTIVGSIKKTSKLSKSFLLNSLSLSVLLALPTAANAYVAFNSTTPFGETKNLDTDGSAAKAADDPTIQPLNYFTPGNESFADPESSAFVANGSGGSPLYTESRGMTQTGIAIGRFANTISRAGGNNGGVASSGIAIGNYATAEGGMSIALGSFTHASDIGAIALGTAARAAAFNSLAVMRQASAAGDMSMAIGTAAYAKKLGGIAVGQSATATGKRAVAIGSADAEIQRVSSGTTGETVGMTTYTESSSTMAEGDSSVAVGSVARAKGDKSIAIGANARVEKSTTSQQDTNLNNAIAIGSDSISDYIGNIAVGNKASAKSNDRSLAGIRGNNGHPGITTSGANSQNMYGVSTGFGTLSVGDQSAATEGSVALGGNAIANTVSVAVGLQSKANSSGVAVGTTSYADNSSIAVGRQAYSDKLGVAVGTTAVANAISTVALGASATANAKGAIAIGGREASSASDNTYDLVKATKASGVKSIAIGSKAKVESQNGGDGSDAQDSIAIGTEATVEGAKYAVVIGSGATTNDVTLNRFGGLMAGTQYKANNAVAIGYKANASVDAIAIGRGAHSERSSDNTTIAIGANALSYGGVAIGEEAKVLKDETKDVASASVAIGRYSTVGEYGVAVGTGAISGAEYTTDTDITSAAKNIAGSVYGTALGINTRALSMSSTAVGHNAKVAKKATSGTAVGHNAQAMAANTVAVGVTANASGLSSVAIGPSALASSEVAIAQGYQAQATSNHAIAIGRRAKGSEKSAIAFGDDAQAIQTSATAIGNSAQATASDAIAMGSSAVTSGNAGIAIGKGAKAQGANAISIGTGNVVTGNNSGAIGDPTTITGTGTYSVGNNNGTIAADNSGVFGNNNNLTGGANDGIRVIGNDNTVTTSNVQVLGNNVTADVANSAYIGSNSRAAAGSAVGTKNKKKDGSDGNTTTAGDGGTVTNATVGTITYGGFAGATAHGVVTVGAADNERRIQNVAAGEISATSTDAINGSQLYATNEVIGNVANSVKNILGGDAAVDPNTGNITYGNTTVDGNKDADGVGGTGKTTIDEAIKHVNQGWKATVSASDGGEQSGQMEDAIQPGETLIFDAGKNIKLTQSEGKISIATKDDVNLNSVTANTVTTGNTSMNNDGLTITKDNKTTKVEAGKVTGLEERDTNSVNYGTGENAGRAATESAVKSVDDKVNAAEFGLKAQDSKEVKKKLNNTIEVVGADSNISTKVADGKLQIELAKTLDLGENGSVTINGNTLNKDGLTLTGGPSITKSGINAGDQKITNVAPGELSANSKDAVNGSQLYATNQKVDVNTTNIAKGTKYAGDVAANTTNEFTRQLGDVTNVKGGVTDKNKLSDNNIGVVSNGTDTLTVKLSKELTGLTSAVFGNTTINNDGVTVTNGNQTTKLESGKVTGLEARNPSSNNYGVGDNANRAATEAAVKSVDDKANQNATNITTNTNDITQLKKGWKVTTSASEGGEVSGTEVKSVLADETVTVDAGKNISITQKGNTISVATKSNVAFDSVTTGNTSMNTDGVTITNNGKTTKVEGGKVTGLEERNTSSTDYGTGVNAGRAATESAVKSVDDKLTASTFGLKAQDKQEVKKNLNNTIEVVGADSNISTKVAGDKL</sequence>
<evidence type="ECO:0000259" key="4">
    <source>
        <dbReference type="Pfam" id="PF05662"/>
    </source>
</evidence>
<keyword evidence="2" id="KW-1133">Transmembrane helix</keyword>
<dbReference type="Gene3D" id="2.150.10.10">
    <property type="entry name" value="Serralysin-like metalloprotease, C-terminal"/>
    <property type="match status" value="7"/>
</dbReference>
<feature type="domain" description="Trimeric autotransporter adhesin YadA-like head" evidence="3">
    <location>
        <begin position="807"/>
        <end position="833"/>
    </location>
</feature>
<feature type="domain" description="Trimeric autotransporter adhesin YadA-like head" evidence="3">
    <location>
        <begin position="171"/>
        <end position="196"/>
    </location>
</feature>
<feature type="domain" description="Trimeric autotransporter adhesin YadA-like head" evidence="3">
    <location>
        <begin position="756"/>
        <end position="777"/>
    </location>
</feature>
<feature type="domain" description="Trimeric autotransporter adhesin YadA-like head" evidence="3">
    <location>
        <begin position="726"/>
        <end position="749"/>
    </location>
</feature>
<organism evidence="6 8">
    <name type="scientific">Avibacterium gallinarum</name>
    <name type="common">Pasteurella gallinarum</name>
    <dbReference type="NCBI Taxonomy" id="755"/>
    <lineage>
        <taxon>Bacteria</taxon>
        <taxon>Pseudomonadati</taxon>
        <taxon>Pseudomonadota</taxon>
        <taxon>Gammaproteobacteria</taxon>
        <taxon>Pasteurellales</taxon>
        <taxon>Pasteurellaceae</taxon>
        <taxon>Avibacterium</taxon>
    </lineage>
</organism>
<feature type="transmembrane region" description="Helical" evidence="2">
    <location>
        <begin position="46"/>
        <end position="69"/>
    </location>
</feature>
<proteinExistence type="predicted"/>
<dbReference type="Pfam" id="PF13018">
    <property type="entry name" value="ESPR"/>
    <property type="match status" value="1"/>
</dbReference>
<protein>
    <submittedName>
        <fullName evidence="6 7">Autotransporter adhesin</fullName>
    </submittedName>
</protein>
<feature type="domain" description="Trimeric autotransporter adhesin YadA-like stalk" evidence="4">
    <location>
        <begin position="998"/>
        <end position="1038"/>
    </location>
</feature>
<dbReference type="InterPro" id="IPR011049">
    <property type="entry name" value="Serralysin-like_metalloprot_C"/>
</dbReference>
<keyword evidence="2" id="KW-0472">Membrane</keyword>
<feature type="compositionally biased region" description="Low complexity" evidence="1">
    <location>
        <begin position="954"/>
        <end position="965"/>
    </location>
</feature>
<feature type="domain" description="Trimeric autotransporter adhesin YadA-like head" evidence="3">
    <location>
        <begin position="281"/>
        <end position="307"/>
    </location>
</feature>
<dbReference type="Gene3D" id="2.20.70.140">
    <property type="match status" value="1"/>
</dbReference>
<feature type="domain" description="Trimeric autotransporter adhesin YadA-like head" evidence="3">
    <location>
        <begin position="502"/>
        <end position="518"/>
    </location>
</feature>
<evidence type="ECO:0000259" key="3">
    <source>
        <dbReference type="Pfam" id="PF05658"/>
    </source>
</evidence>
<feature type="domain" description="Trimeric autotransporter adhesin YadA-like head" evidence="3">
    <location>
        <begin position="782"/>
        <end position="805"/>
    </location>
</feature>
<accession>A0A379AWS9</accession>
<evidence type="ECO:0000313" key="7">
    <source>
        <dbReference type="EMBL" id="TDP28492.1"/>
    </source>
</evidence>
<feature type="domain" description="Trimeric autotransporter adhesin YadA-like head" evidence="3">
    <location>
        <begin position="527"/>
        <end position="552"/>
    </location>
</feature>
<feature type="domain" description="Trimeric autotransporter adhesin YadA-like stalk" evidence="4">
    <location>
        <begin position="1298"/>
        <end position="1341"/>
    </location>
</feature>
<evidence type="ECO:0000313" key="6">
    <source>
        <dbReference type="EMBL" id="SUB26182.1"/>
    </source>
</evidence>
<dbReference type="InterPro" id="IPR008635">
    <property type="entry name" value="Coiled_stalk_dom"/>
</dbReference>
<dbReference type="CDD" id="cd12820">
    <property type="entry name" value="LbR_YadA-like"/>
    <property type="match status" value="1"/>
</dbReference>
<feature type="region of interest" description="Disordered" evidence="1">
    <location>
        <begin position="941"/>
        <end position="965"/>
    </location>
</feature>
<keyword evidence="9" id="KW-1185">Reference proteome</keyword>
<name>A0A379AWS9_AVIGA</name>
<evidence type="ECO:0000256" key="1">
    <source>
        <dbReference type="SAM" id="MobiDB-lite"/>
    </source>
</evidence>
<dbReference type="Pfam" id="PF05662">
    <property type="entry name" value="YadA_stalk"/>
    <property type="match status" value="2"/>
</dbReference>
<feature type="domain" description="ESPR" evidence="5">
    <location>
        <begin position="1"/>
        <end position="31"/>
    </location>
</feature>
<dbReference type="Proteomes" id="UP000294683">
    <property type="component" value="Unassembled WGS sequence"/>
</dbReference>
<dbReference type="RefSeq" id="WP_103852587.1">
    <property type="nucleotide sequence ID" value="NZ_PQVJ01000001.1"/>
</dbReference>
<dbReference type="EMBL" id="UGSQ01000003">
    <property type="protein sequence ID" value="SUB26182.1"/>
    <property type="molecule type" value="Genomic_DNA"/>
</dbReference>
<dbReference type="GO" id="GO:0019867">
    <property type="term" value="C:outer membrane"/>
    <property type="evidence" value="ECO:0007669"/>
    <property type="project" value="InterPro"/>
</dbReference>
<evidence type="ECO:0000313" key="9">
    <source>
        <dbReference type="Proteomes" id="UP000294683"/>
    </source>
</evidence>
<dbReference type="Pfam" id="PF05658">
    <property type="entry name" value="YadA_head"/>
    <property type="match status" value="11"/>
</dbReference>
<dbReference type="SUPFAM" id="SSF101967">
    <property type="entry name" value="Adhesin YadA, collagen-binding domain"/>
    <property type="match status" value="5"/>
</dbReference>